<dbReference type="Proteomes" id="UP001597425">
    <property type="component" value="Unassembled WGS sequence"/>
</dbReference>
<dbReference type="InterPro" id="IPR010296">
    <property type="entry name" value="DUF899_thioredox"/>
</dbReference>
<reference evidence="2" key="1">
    <citation type="journal article" date="2019" name="Int. J. Syst. Evol. Microbiol.">
        <title>The Global Catalogue of Microorganisms (GCM) 10K type strain sequencing project: providing services to taxonomists for standard genome sequencing and annotation.</title>
        <authorList>
            <consortium name="The Broad Institute Genomics Platform"/>
            <consortium name="The Broad Institute Genome Sequencing Center for Infectious Disease"/>
            <person name="Wu L."/>
            <person name="Ma J."/>
        </authorList>
    </citation>
    <scope>NUCLEOTIDE SEQUENCE [LARGE SCALE GENOMIC DNA]</scope>
    <source>
        <strain evidence="2">KCTC 12848</strain>
    </source>
</reference>
<protein>
    <submittedName>
        <fullName evidence="1">DUF899 family protein</fullName>
    </submittedName>
</protein>
<sequence length="254" mass="28123">MGVTFPNETAEYRVARDALLKREVELRRQMEAVAGELRALPPGGEVPEDYLFDGIDADGRTTQVQLSELFRGGDTLMLYHFMFPRHIQDDRPGPTTGSASRLPLAEGPCPSCTALLDMWEGTIPHFEGLGGNLAAVAGAPIERVAAFARDRGWKHLRLLSAAHNNFKRDYRGEDDKGQQVPILTVFKRWPDGRIRLHWASELVFEPADPGQDMRHLGTVEPVWTLFDLTPDGRPDACEQIDYSCCHGGGRSAGG</sequence>
<evidence type="ECO:0000313" key="2">
    <source>
        <dbReference type="Proteomes" id="UP001597425"/>
    </source>
</evidence>
<dbReference type="EMBL" id="JBHUJD010000007">
    <property type="protein sequence ID" value="MFD2310128.1"/>
    <property type="molecule type" value="Genomic_DNA"/>
</dbReference>
<comment type="caution">
    <text evidence="1">The sequence shown here is derived from an EMBL/GenBank/DDBJ whole genome shotgun (WGS) entry which is preliminary data.</text>
</comment>
<dbReference type="Pfam" id="PF05988">
    <property type="entry name" value="DUF899"/>
    <property type="match status" value="1"/>
</dbReference>
<gene>
    <name evidence="1" type="ORF">ACFSKX_06825</name>
</gene>
<name>A0ABW5ECW5_9GAMM</name>
<dbReference type="RefSeq" id="WP_265721403.1">
    <property type="nucleotide sequence ID" value="NZ_JAPIVK010000011.1"/>
</dbReference>
<dbReference type="InterPro" id="IPR036249">
    <property type="entry name" value="Thioredoxin-like_sf"/>
</dbReference>
<accession>A0ABW5ECW5</accession>
<proteinExistence type="predicted"/>
<dbReference type="SUPFAM" id="SSF52833">
    <property type="entry name" value="Thioredoxin-like"/>
    <property type="match status" value="1"/>
</dbReference>
<dbReference type="Gene3D" id="3.40.30.10">
    <property type="entry name" value="Glutaredoxin"/>
    <property type="match status" value="1"/>
</dbReference>
<evidence type="ECO:0000313" key="1">
    <source>
        <dbReference type="EMBL" id="MFD2310128.1"/>
    </source>
</evidence>
<organism evidence="1 2">
    <name type="scientific">Microbulbifer halophilus</name>
    <dbReference type="NCBI Taxonomy" id="453963"/>
    <lineage>
        <taxon>Bacteria</taxon>
        <taxon>Pseudomonadati</taxon>
        <taxon>Pseudomonadota</taxon>
        <taxon>Gammaproteobacteria</taxon>
        <taxon>Cellvibrionales</taxon>
        <taxon>Microbulbiferaceae</taxon>
        <taxon>Microbulbifer</taxon>
    </lineage>
</organism>
<keyword evidence="2" id="KW-1185">Reference proteome</keyword>